<proteinExistence type="predicted"/>
<dbReference type="EMBL" id="CP136865">
    <property type="protein sequence ID" value="WOJ98605.1"/>
    <property type="molecule type" value="Genomic_DNA"/>
</dbReference>
<evidence type="ECO:0000313" key="2">
    <source>
        <dbReference type="EMBL" id="WOJ98605.1"/>
    </source>
</evidence>
<reference evidence="2 3" key="1">
    <citation type="submission" date="2023-10" db="EMBL/GenBank/DDBJ databases">
        <title>Two novel species belonging to the OM43/NOR5 clade.</title>
        <authorList>
            <person name="Park M."/>
        </authorList>
    </citation>
    <scope>NUCLEOTIDE SEQUENCE [LARGE SCALE GENOMIC DNA]</scope>
    <source>
        <strain evidence="2 3">IMCC45268</strain>
    </source>
</reference>
<keyword evidence="3" id="KW-1185">Reference proteome</keyword>
<organism evidence="2 3">
    <name type="scientific">Congregibacter brevis</name>
    <dbReference type="NCBI Taxonomy" id="3081201"/>
    <lineage>
        <taxon>Bacteria</taxon>
        <taxon>Pseudomonadati</taxon>
        <taxon>Pseudomonadota</taxon>
        <taxon>Gammaproteobacteria</taxon>
        <taxon>Cellvibrionales</taxon>
        <taxon>Halieaceae</taxon>
        <taxon>Congregibacter</taxon>
    </lineage>
</organism>
<sequence length="291" mass="31460">MLRILSAAFLVQLVLVAVLYWPETPNELSRDALITGMAVDAVERIQLSNNDGATLVLVLDEGGWRLDLGFPADSNKAEKLLNALLRNDPGFSVAETAGAAKRFEVADSEFRRRVTLGGDGDEATVYLGSTAALGKIHARMSDEDAVYVLSLSSLDVPVDIDSWLDTRLLSRRTPTMFSLYGVDFFRDDGDWTSNDGQIANASLSAKFVDVLGSLQVSGLVDAADDDAANAGEALRVSFGKDNDIDHLVVLHNPESDRYYFQSERFNGVFSTSAYDAERLIDAAKTLLAGGG</sequence>
<dbReference type="RefSeq" id="WP_407329962.1">
    <property type="nucleotide sequence ID" value="NZ_CP136865.1"/>
</dbReference>
<protein>
    <submittedName>
        <fullName evidence="2">DUF4340 domain-containing protein</fullName>
    </submittedName>
</protein>
<gene>
    <name evidence="2" type="ORF">R0137_03265</name>
</gene>
<evidence type="ECO:0000259" key="1">
    <source>
        <dbReference type="Pfam" id="PF14238"/>
    </source>
</evidence>
<evidence type="ECO:0000313" key="3">
    <source>
        <dbReference type="Proteomes" id="UP001626549"/>
    </source>
</evidence>
<dbReference type="Pfam" id="PF14238">
    <property type="entry name" value="DUF4340"/>
    <property type="match status" value="1"/>
</dbReference>
<name>A0ABZ0IHF5_9GAMM</name>
<dbReference type="InterPro" id="IPR025641">
    <property type="entry name" value="DUF4340"/>
</dbReference>
<accession>A0ABZ0IHF5</accession>
<dbReference type="Proteomes" id="UP001626549">
    <property type="component" value="Chromosome"/>
</dbReference>
<feature type="domain" description="DUF4340" evidence="1">
    <location>
        <begin position="69"/>
        <end position="226"/>
    </location>
</feature>